<dbReference type="InterPro" id="IPR004701">
    <property type="entry name" value="PTS_EIIA_man-typ"/>
</dbReference>
<keyword evidence="1" id="KW-0808">Transferase</keyword>
<evidence type="ECO:0000259" key="2">
    <source>
        <dbReference type="PROSITE" id="PS51096"/>
    </source>
</evidence>
<gene>
    <name evidence="3" type="ORF">NCTC9695_01129</name>
</gene>
<dbReference type="EMBL" id="LR134182">
    <property type="protein sequence ID" value="VEB40727.1"/>
    <property type="molecule type" value="Genomic_DNA"/>
</dbReference>
<dbReference type="Gene3D" id="3.40.50.510">
    <property type="entry name" value="Phosphotransferase system, mannose-type IIA component"/>
    <property type="match status" value="1"/>
</dbReference>
<proteinExistence type="predicted"/>
<dbReference type="GO" id="GO:0009401">
    <property type="term" value="P:phosphoenolpyruvate-dependent sugar phosphotransferase system"/>
    <property type="evidence" value="ECO:0007669"/>
    <property type="project" value="InterPro"/>
</dbReference>
<evidence type="ECO:0000256" key="1">
    <source>
        <dbReference type="ARBA" id="ARBA00022679"/>
    </source>
</evidence>
<protein>
    <recommendedName>
        <fullName evidence="2">PTS EIIA type-4 domain-containing protein</fullName>
    </recommendedName>
</protein>
<dbReference type="GO" id="GO:0016740">
    <property type="term" value="F:transferase activity"/>
    <property type="evidence" value="ECO:0007669"/>
    <property type="project" value="UniProtKB-KW"/>
</dbReference>
<sequence>MAVDKTEDPERKLAEAQGLVDRLDGGDGVVVLTDMYGGTPSNIASRLIRPGRVEAVAGPVCRCWCARCATAASRWRSSSARRSPAVWKACFI</sequence>
<organism evidence="3 4">
    <name type="scientific">Chromobacterium violaceum</name>
    <dbReference type="NCBI Taxonomy" id="536"/>
    <lineage>
        <taxon>Bacteria</taxon>
        <taxon>Pseudomonadati</taxon>
        <taxon>Pseudomonadota</taxon>
        <taxon>Betaproteobacteria</taxon>
        <taxon>Neisseriales</taxon>
        <taxon>Chromobacteriaceae</taxon>
        <taxon>Chromobacterium</taxon>
    </lineage>
</organism>
<dbReference type="SUPFAM" id="SSF53062">
    <property type="entry name" value="PTS system fructose IIA component-like"/>
    <property type="match status" value="1"/>
</dbReference>
<name>A0A3S4IXC8_CHRVL</name>
<dbReference type="InterPro" id="IPR036662">
    <property type="entry name" value="PTS_EIIA_man-typ_sf"/>
</dbReference>
<accession>A0A3S4IXC8</accession>
<feature type="domain" description="PTS EIIA type-4" evidence="2">
    <location>
        <begin position="1"/>
        <end position="92"/>
    </location>
</feature>
<dbReference type="AlphaFoldDB" id="A0A3S4IXC8"/>
<dbReference type="PROSITE" id="PS51096">
    <property type="entry name" value="PTS_EIIA_TYPE_4"/>
    <property type="match status" value="1"/>
</dbReference>
<dbReference type="Proteomes" id="UP000275777">
    <property type="component" value="Chromosome"/>
</dbReference>
<dbReference type="GO" id="GO:0016020">
    <property type="term" value="C:membrane"/>
    <property type="evidence" value="ECO:0007669"/>
    <property type="project" value="InterPro"/>
</dbReference>
<evidence type="ECO:0000313" key="4">
    <source>
        <dbReference type="Proteomes" id="UP000275777"/>
    </source>
</evidence>
<reference evidence="3 4" key="1">
    <citation type="submission" date="2018-12" db="EMBL/GenBank/DDBJ databases">
        <authorList>
            <consortium name="Pathogen Informatics"/>
        </authorList>
    </citation>
    <scope>NUCLEOTIDE SEQUENCE [LARGE SCALE GENOMIC DNA]</scope>
    <source>
        <strain evidence="3 4">NCTC9695</strain>
    </source>
</reference>
<evidence type="ECO:0000313" key="3">
    <source>
        <dbReference type="EMBL" id="VEB40727.1"/>
    </source>
</evidence>
<dbReference type="Pfam" id="PF03610">
    <property type="entry name" value="EIIA-man"/>
    <property type="match status" value="1"/>
</dbReference>